<dbReference type="AlphaFoldDB" id="A0A1I7W9E6"/>
<keyword evidence="1" id="KW-1133">Transmembrane helix</keyword>
<feature type="transmembrane region" description="Helical" evidence="1">
    <location>
        <begin position="9"/>
        <end position="30"/>
    </location>
</feature>
<feature type="transmembrane region" description="Helical" evidence="1">
    <location>
        <begin position="74"/>
        <end position="96"/>
    </location>
</feature>
<evidence type="ECO:0000256" key="1">
    <source>
        <dbReference type="SAM" id="Phobius"/>
    </source>
</evidence>
<evidence type="ECO:0000313" key="2">
    <source>
        <dbReference type="Proteomes" id="UP000095283"/>
    </source>
</evidence>
<proteinExistence type="predicted"/>
<dbReference type="WBParaSite" id="Hba_01289">
    <property type="protein sequence ID" value="Hba_01289"/>
    <property type="gene ID" value="Hba_01289"/>
</dbReference>
<evidence type="ECO:0000313" key="3">
    <source>
        <dbReference type="WBParaSite" id="Hba_01289"/>
    </source>
</evidence>
<sequence length="97" mass="11084">MTRVYYKDAYAAVIVMDATSIFLFVLSFSFNFHLLCRDRTYEGALRWKADLDSKVTLADGSPVPAILLANKLNYIMVSILFITVLRFFSNSLLLLCF</sequence>
<dbReference type="Proteomes" id="UP000095283">
    <property type="component" value="Unplaced"/>
</dbReference>
<keyword evidence="1" id="KW-0812">Transmembrane</keyword>
<accession>A0A1I7W9E6</accession>
<keyword evidence="1" id="KW-0472">Membrane</keyword>
<organism evidence="2 3">
    <name type="scientific">Heterorhabditis bacteriophora</name>
    <name type="common">Entomopathogenic nematode worm</name>
    <dbReference type="NCBI Taxonomy" id="37862"/>
    <lineage>
        <taxon>Eukaryota</taxon>
        <taxon>Metazoa</taxon>
        <taxon>Ecdysozoa</taxon>
        <taxon>Nematoda</taxon>
        <taxon>Chromadorea</taxon>
        <taxon>Rhabditida</taxon>
        <taxon>Rhabditina</taxon>
        <taxon>Rhabditomorpha</taxon>
        <taxon>Strongyloidea</taxon>
        <taxon>Heterorhabditidae</taxon>
        <taxon>Heterorhabditis</taxon>
    </lineage>
</organism>
<protein>
    <submittedName>
        <fullName evidence="3">Neur_chan_memb domain-containing protein</fullName>
    </submittedName>
</protein>
<reference evidence="3" key="1">
    <citation type="submission" date="2016-11" db="UniProtKB">
        <authorList>
            <consortium name="WormBaseParasite"/>
        </authorList>
    </citation>
    <scope>IDENTIFICATION</scope>
</reference>
<keyword evidence="2" id="KW-1185">Reference proteome</keyword>
<name>A0A1I7W9E6_HETBA</name>